<evidence type="ECO:0000313" key="2">
    <source>
        <dbReference type="EMBL" id="GLY89631.1"/>
    </source>
</evidence>
<gene>
    <name evidence="2" type="ORF">Airi02_075600</name>
</gene>
<dbReference type="EMBL" id="BSTK01000014">
    <property type="protein sequence ID" value="GLY89631.1"/>
    <property type="molecule type" value="Genomic_DNA"/>
</dbReference>
<organism evidence="2 3">
    <name type="scientific">Actinoallomurus iriomotensis</name>
    <dbReference type="NCBI Taxonomy" id="478107"/>
    <lineage>
        <taxon>Bacteria</taxon>
        <taxon>Bacillati</taxon>
        <taxon>Actinomycetota</taxon>
        <taxon>Actinomycetes</taxon>
        <taxon>Streptosporangiales</taxon>
        <taxon>Thermomonosporaceae</taxon>
        <taxon>Actinoallomurus</taxon>
    </lineage>
</organism>
<dbReference type="AlphaFoldDB" id="A0A9W6W536"/>
<reference evidence="2" key="1">
    <citation type="submission" date="2023-03" db="EMBL/GenBank/DDBJ databases">
        <title>Actinoallomurus iriomotensis NBRC 103684.</title>
        <authorList>
            <person name="Ichikawa N."/>
            <person name="Sato H."/>
            <person name="Tonouchi N."/>
        </authorList>
    </citation>
    <scope>NUCLEOTIDE SEQUENCE</scope>
    <source>
        <strain evidence="2">NBRC 103684</strain>
    </source>
</reference>
<keyword evidence="3" id="KW-1185">Reference proteome</keyword>
<protein>
    <submittedName>
        <fullName evidence="2">Uncharacterized protein</fullName>
    </submittedName>
</protein>
<evidence type="ECO:0000256" key="1">
    <source>
        <dbReference type="SAM" id="MobiDB-lite"/>
    </source>
</evidence>
<accession>A0A9W6W536</accession>
<comment type="caution">
    <text evidence="2">The sequence shown here is derived from an EMBL/GenBank/DDBJ whole genome shotgun (WGS) entry which is preliminary data.</text>
</comment>
<feature type="region of interest" description="Disordered" evidence="1">
    <location>
        <begin position="50"/>
        <end position="74"/>
    </location>
</feature>
<proteinExistence type="predicted"/>
<sequence>MLATLYSSESGEQIIEATAVEVPAKAVLIRAEDAEAAVAVRQRRADPGRACDGGRWSADLAGKPGPAPAGRRVSRQERARYGRVRLAISRCSDDPDWFLEVVPYTYETWQETIWITDDGRTAIHIIEHPALDAAHVAVHGADTAVVVAAFAETGDLARINGPPASLHRTGP</sequence>
<dbReference type="RefSeq" id="WP_285580015.1">
    <property type="nucleotide sequence ID" value="NZ_BSTK01000014.1"/>
</dbReference>
<evidence type="ECO:0000313" key="3">
    <source>
        <dbReference type="Proteomes" id="UP001165074"/>
    </source>
</evidence>
<name>A0A9W6W536_9ACTN</name>
<dbReference type="Proteomes" id="UP001165074">
    <property type="component" value="Unassembled WGS sequence"/>
</dbReference>